<accession>A0A101CFM5</accession>
<organism evidence="1 2">
    <name type="scientific">Chryseobacterium aquaticum subsp. greenlandense</name>
    <dbReference type="NCBI Taxonomy" id="345663"/>
    <lineage>
        <taxon>Bacteria</taxon>
        <taxon>Pseudomonadati</taxon>
        <taxon>Bacteroidota</taxon>
        <taxon>Flavobacteriia</taxon>
        <taxon>Flavobacteriales</taxon>
        <taxon>Weeksellaceae</taxon>
        <taxon>Chryseobacterium group</taxon>
        <taxon>Chryseobacterium</taxon>
    </lineage>
</organism>
<dbReference type="SUPFAM" id="SSF53955">
    <property type="entry name" value="Lysozyme-like"/>
    <property type="match status" value="1"/>
</dbReference>
<dbReference type="InterPro" id="IPR023346">
    <property type="entry name" value="Lysozyme-like_dom_sf"/>
</dbReference>
<reference evidence="1 2" key="1">
    <citation type="submission" date="2015-10" db="EMBL/GenBank/DDBJ databases">
        <title>Genome sequence of Chryseobacterium greenlandense.</title>
        <authorList>
            <person name="Newman J."/>
            <person name="Fischer K."/>
            <person name="Miller J."/>
        </authorList>
    </citation>
    <scope>NUCLEOTIDE SEQUENCE [LARGE SCALE GENOMIC DNA]</scope>
    <source>
        <strain evidence="1 2">UMB34</strain>
    </source>
</reference>
<gene>
    <name evidence="1" type="ORF">AR686_13630</name>
</gene>
<dbReference type="AlphaFoldDB" id="A0A101CFM5"/>
<dbReference type="EMBL" id="LMAI01000008">
    <property type="protein sequence ID" value="KUJ55307.1"/>
    <property type="molecule type" value="Genomic_DNA"/>
</dbReference>
<proteinExistence type="predicted"/>
<evidence type="ECO:0008006" key="3">
    <source>
        <dbReference type="Google" id="ProtNLM"/>
    </source>
</evidence>
<protein>
    <recommendedName>
        <fullName evidence="3">Glycoside hydrolase family 19 catalytic domain-containing protein</fullName>
    </recommendedName>
</protein>
<dbReference type="RefSeq" id="WP_059137299.1">
    <property type="nucleotide sequence ID" value="NZ_LMAI01000008.1"/>
</dbReference>
<comment type="caution">
    <text evidence="1">The sequence shown here is derived from an EMBL/GenBank/DDBJ whole genome shotgun (WGS) entry which is preliminary data.</text>
</comment>
<dbReference type="PANTHER" id="PTHR34408:SF1">
    <property type="entry name" value="GLYCOSYL HYDROLASE FAMILY 19 DOMAIN-CONTAINING PROTEIN HI_1415"/>
    <property type="match status" value="1"/>
</dbReference>
<dbReference type="Gene3D" id="1.10.530.10">
    <property type="match status" value="1"/>
</dbReference>
<name>A0A101CFM5_9FLAO</name>
<sequence>MTAFELSKKYKALLDKKGINTPIRLAHFFAQLDHESNLIPKRESLYYTTTENARATFRTPFKGKTDIFVNSFLKNSVKMANYVYANRMGNGNEASGDGYKNRGGGYMQHTGADEMKILKARTGIDFVSDPDLLKEEANAMIAAIDFWNRRGLSILADNDDLDGISDLINIGKITTTYGDANGFKKRKEKLNYYKAVFGYK</sequence>
<evidence type="ECO:0000313" key="1">
    <source>
        <dbReference type="EMBL" id="KUJ55307.1"/>
    </source>
</evidence>
<dbReference type="Proteomes" id="UP000054388">
    <property type="component" value="Unassembled WGS sequence"/>
</dbReference>
<dbReference type="InterPro" id="IPR052354">
    <property type="entry name" value="Cell_Wall_Dynamics_Protein"/>
</dbReference>
<dbReference type="PANTHER" id="PTHR34408">
    <property type="entry name" value="FAMILY PROTEIN, PUTATIVE-RELATED"/>
    <property type="match status" value="1"/>
</dbReference>
<evidence type="ECO:0000313" key="2">
    <source>
        <dbReference type="Proteomes" id="UP000054388"/>
    </source>
</evidence>